<gene>
    <name evidence="2" type="ORF">CAPTEDRAFT_187948</name>
</gene>
<organism evidence="2">
    <name type="scientific">Capitella teleta</name>
    <name type="common">Polychaete worm</name>
    <dbReference type="NCBI Taxonomy" id="283909"/>
    <lineage>
        <taxon>Eukaryota</taxon>
        <taxon>Metazoa</taxon>
        <taxon>Spiralia</taxon>
        <taxon>Lophotrochozoa</taxon>
        <taxon>Annelida</taxon>
        <taxon>Polychaeta</taxon>
        <taxon>Sedentaria</taxon>
        <taxon>Scolecida</taxon>
        <taxon>Capitellidae</taxon>
        <taxon>Capitella</taxon>
    </lineage>
</organism>
<feature type="region of interest" description="Disordered" evidence="1">
    <location>
        <begin position="1"/>
        <end position="26"/>
    </location>
</feature>
<evidence type="ECO:0000313" key="2">
    <source>
        <dbReference type="EMBL" id="ELU01123.1"/>
    </source>
</evidence>
<dbReference type="EnsemblMetazoa" id="CapteT187948">
    <property type="protein sequence ID" value="CapteP187948"/>
    <property type="gene ID" value="CapteG187948"/>
</dbReference>
<reference evidence="4" key="1">
    <citation type="submission" date="2012-12" db="EMBL/GenBank/DDBJ databases">
        <authorList>
            <person name="Hellsten U."/>
            <person name="Grimwood J."/>
            <person name="Chapman J.A."/>
            <person name="Shapiro H."/>
            <person name="Aerts A."/>
            <person name="Otillar R.P."/>
            <person name="Terry A.Y."/>
            <person name="Boore J.L."/>
            <person name="Simakov O."/>
            <person name="Marletaz F."/>
            <person name="Cho S.-J."/>
            <person name="Edsinger-Gonzales E."/>
            <person name="Havlak P."/>
            <person name="Kuo D.-H."/>
            <person name="Larsson T."/>
            <person name="Lv J."/>
            <person name="Arendt D."/>
            <person name="Savage R."/>
            <person name="Osoegawa K."/>
            <person name="de Jong P."/>
            <person name="Lindberg D.R."/>
            <person name="Seaver E.C."/>
            <person name="Weisblat D.A."/>
            <person name="Putnam N.H."/>
            <person name="Grigoriev I.V."/>
            <person name="Rokhsar D.S."/>
        </authorList>
    </citation>
    <scope>NUCLEOTIDE SEQUENCE</scope>
    <source>
        <strain evidence="4">I ESC-2004</strain>
    </source>
</reference>
<reference evidence="3" key="3">
    <citation type="submission" date="2015-06" db="UniProtKB">
        <authorList>
            <consortium name="EnsemblMetazoa"/>
        </authorList>
    </citation>
    <scope>IDENTIFICATION</scope>
</reference>
<reference evidence="2 4" key="2">
    <citation type="journal article" date="2013" name="Nature">
        <title>Insights into bilaterian evolution from three spiralian genomes.</title>
        <authorList>
            <person name="Simakov O."/>
            <person name="Marletaz F."/>
            <person name="Cho S.J."/>
            <person name="Edsinger-Gonzales E."/>
            <person name="Havlak P."/>
            <person name="Hellsten U."/>
            <person name="Kuo D.H."/>
            <person name="Larsson T."/>
            <person name="Lv J."/>
            <person name="Arendt D."/>
            <person name="Savage R."/>
            <person name="Osoegawa K."/>
            <person name="de Jong P."/>
            <person name="Grimwood J."/>
            <person name="Chapman J.A."/>
            <person name="Shapiro H."/>
            <person name="Aerts A."/>
            <person name="Otillar R.P."/>
            <person name="Terry A.Y."/>
            <person name="Boore J.L."/>
            <person name="Grigoriev I.V."/>
            <person name="Lindberg D.R."/>
            <person name="Seaver E.C."/>
            <person name="Weisblat D.A."/>
            <person name="Putnam N.H."/>
            <person name="Rokhsar D.S."/>
        </authorList>
    </citation>
    <scope>NUCLEOTIDE SEQUENCE</scope>
    <source>
        <strain evidence="2 4">I ESC-2004</strain>
    </source>
</reference>
<feature type="compositionally biased region" description="Low complexity" evidence="1">
    <location>
        <begin position="69"/>
        <end position="80"/>
    </location>
</feature>
<accession>R7UBE3</accession>
<keyword evidence="4" id="KW-1185">Reference proteome</keyword>
<feature type="compositionally biased region" description="Low complexity" evidence="1">
    <location>
        <begin position="7"/>
        <end position="20"/>
    </location>
</feature>
<dbReference type="EMBL" id="AMQN01001759">
    <property type="status" value="NOT_ANNOTATED_CDS"/>
    <property type="molecule type" value="Genomic_DNA"/>
</dbReference>
<feature type="region of interest" description="Disordered" evidence="1">
    <location>
        <begin position="67"/>
        <end position="106"/>
    </location>
</feature>
<name>R7UBE3_CAPTE</name>
<dbReference type="HOGENOM" id="CLU_1994779_0_0_1"/>
<evidence type="ECO:0000313" key="3">
    <source>
        <dbReference type="EnsemblMetazoa" id="CapteP187948"/>
    </source>
</evidence>
<dbReference type="AlphaFoldDB" id="R7UBE3"/>
<dbReference type="EMBL" id="KB305378">
    <property type="protein sequence ID" value="ELU01123.1"/>
    <property type="molecule type" value="Genomic_DNA"/>
</dbReference>
<protein>
    <submittedName>
        <fullName evidence="2 3">Uncharacterized protein</fullName>
    </submittedName>
</protein>
<evidence type="ECO:0000313" key="4">
    <source>
        <dbReference type="Proteomes" id="UP000014760"/>
    </source>
</evidence>
<proteinExistence type="predicted"/>
<dbReference type="Proteomes" id="UP000014760">
    <property type="component" value="Unassembled WGS sequence"/>
</dbReference>
<sequence length="125" mass="14105">MEYPDPSRSSSRSSTLSRRSGYQRSNSFDAVGDAITAHFSGYNTINGSVARRSSQPYVQVPAEYHHDNAYQQQQHAYAHNHSGHPSDYGSDYGSDHIHNTSSEYDYGQANQPVREFHGYLKSHSY</sequence>
<evidence type="ECO:0000256" key="1">
    <source>
        <dbReference type="SAM" id="MobiDB-lite"/>
    </source>
</evidence>